<keyword evidence="2" id="KW-0132">Cell division</keyword>
<keyword evidence="3" id="KW-0732">Signal</keyword>
<protein>
    <submittedName>
        <fullName evidence="10">Uncharacterized protein</fullName>
    </submittedName>
</protein>
<evidence type="ECO:0000256" key="3">
    <source>
        <dbReference type="ARBA" id="ARBA00022729"/>
    </source>
</evidence>
<feature type="non-terminal residue" evidence="10">
    <location>
        <position position="1"/>
    </location>
</feature>
<name>A0A7R8ZSB9_9CRUS</name>
<evidence type="ECO:0000256" key="4">
    <source>
        <dbReference type="ARBA" id="ARBA00023136"/>
    </source>
</evidence>
<dbReference type="InterPro" id="IPR050330">
    <property type="entry name" value="Bact_OuterMem_StrucFunc"/>
</dbReference>
<proteinExistence type="inferred from homology"/>
<dbReference type="GO" id="GO:0051301">
    <property type="term" value="P:cell division"/>
    <property type="evidence" value="ECO:0007669"/>
    <property type="project" value="UniProtKB-KW"/>
</dbReference>
<dbReference type="OrthoDB" id="6408603at2759"/>
<dbReference type="GO" id="GO:0016020">
    <property type="term" value="C:membrane"/>
    <property type="evidence" value="ECO:0007669"/>
    <property type="project" value="InterPro"/>
</dbReference>
<dbReference type="Gene3D" id="3.30.1330.60">
    <property type="entry name" value="OmpA-like domain"/>
    <property type="match status" value="2"/>
</dbReference>
<dbReference type="Pfam" id="PF00691">
    <property type="entry name" value="OmpA"/>
    <property type="match status" value="2"/>
</dbReference>
<keyword evidence="4" id="KW-0472">Membrane</keyword>
<dbReference type="InterPro" id="IPR006665">
    <property type="entry name" value="OmpA-like"/>
</dbReference>
<keyword evidence="8" id="KW-0131">Cell cycle</keyword>
<feature type="compositionally biased region" description="Polar residues" evidence="9">
    <location>
        <begin position="240"/>
        <end position="252"/>
    </location>
</feature>
<dbReference type="PANTHER" id="PTHR30329">
    <property type="entry name" value="STATOR ELEMENT OF FLAGELLAR MOTOR COMPLEX"/>
    <property type="match status" value="1"/>
</dbReference>
<gene>
    <name evidence="10" type="ORF">CTOB1V02_LOCUS12965</name>
</gene>
<feature type="region of interest" description="Disordered" evidence="9">
    <location>
        <begin position="124"/>
        <end position="182"/>
    </location>
</feature>
<dbReference type="InterPro" id="IPR006664">
    <property type="entry name" value="OMP_bac"/>
</dbReference>
<feature type="compositionally biased region" description="Gly residues" evidence="9">
    <location>
        <begin position="152"/>
        <end position="178"/>
    </location>
</feature>
<dbReference type="CDD" id="cd07185">
    <property type="entry name" value="OmpA_C-like"/>
    <property type="match status" value="2"/>
</dbReference>
<dbReference type="InterPro" id="IPR036737">
    <property type="entry name" value="OmpA-like_sf"/>
</dbReference>
<evidence type="ECO:0000256" key="2">
    <source>
        <dbReference type="ARBA" id="ARBA00022618"/>
    </source>
</evidence>
<dbReference type="EMBL" id="OB671446">
    <property type="protein sequence ID" value="CAD7235149.1"/>
    <property type="molecule type" value="Genomic_DNA"/>
</dbReference>
<accession>A0A7R8ZSB9</accession>
<comment type="subcellular location">
    <subcellularLocation>
        <location evidence="1">Cell outer membrane</location>
    </subcellularLocation>
</comment>
<dbReference type="Gene3D" id="2.120.10.30">
    <property type="entry name" value="TolB, C-terminal domain"/>
    <property type="match status" value="1"/>
</dbReference>
<evidence type="ECO:0000256" key="6">
    <source>
        <dbReference type="ARBA" id="ARBA00023237"/>
    </source>
</evidence>
<dbReference type="InterPro" id="IPR011659">
    <property type="entry name" value="WD40"/>
</dbReference>
<dbReference type="SUPFAM" id="SSF82171">
    <property type="entry name" value="DPP6 N-terminal domain-like"/>
    <property type="match status" value="1"/>
</dbReference>
<dbReference type="Pfam" id="PF07676">
    <property type="entry name" value="PD40"/>
    <property type="match status" value="1"/>
</dbReference>
<dbReference type="PANTHER" id="PTHR30329:SF21">
    <property type="entry name" value="LIPOPROTEIN YIAD-RELATED"/>
    <property type="match status" value="1"/>
</dbReference>
<evidence type="ECO:0000313" key="10">
    <source>
        <dbReference type="EMBL" id="CAD7235149.1"/>
    </source>
</evidence>
<evidence type="ECO:0000256" key="9">
    <source>
        <dbReference type="SAM" id="MobiDB-lite"/>
    </source>
</evidence>
<dbReference type="PRINTS" id="PR01021">
    <property type="entry name" value="OMPADOMAIN"/>
</dbReference>
<evidence type="ECO:0000256" key="7">
    <source>
        <dbReference type="ARBA" id="ARBA00023288"/>
    </source>
</evidence>
<keyword evidence="5" id="KW-0564">Palmitate</keyword>
<organism evidence="10">
    <name type="scientific">Cyprideis torosa</name>
    <dbReference type="NCBI Taxonomy" id="163714"/>
    <lineage>
        <taxon>Eukaryota</taxon>
        <taxon>Metazoa</taxon>
        <taxon>Ecdysozoa</taxon>
        <taxon>Arthropoda</taxon>
        <taxon>Crustacea</taxon>
        <taxon>Oligostraca</taxon>
        <taxon>Ostracoda</taxon>
        <taxon>Podocopa</taxon>
        <taxon>Podocopida</taxon>
        <taxon>Cytherocopina</taxon>
        <taxon>Cytheroidea</taxon>
        <taxon>Cytherideidae</taxon>
        <taxon>Cyprideis</taxon>
    </lineage>
</organism>
<dbReference type="InterPro" id="IPR039001">
    <property type="entry name" value="Pal"/>
</dbReference>
<keyword evidence="7" id="KW-0449">Lipoprotein</keyword>
<reference evidence="10" key="1">
    <citation type="submission" date="2020-11" db="EMBL/GenBank/DDBJ databases">
        <authorList>
            <person name="Tran Van P."/>
        </authorList>
    </citation>
    <scope>NUCLEOTIDE SEQUENCE</scope>
</reference>
<dbReference type="HAMAP" id="MF_02204">
    <property type="entry name" value="Pal"/>
    <property type="match status" value="1"/>
</dbReference>
<dbReference type="SUPFAM" id="SSF103088">
    <property type="entry name" value="OmpA-like"/>
    <property type="match status" value="2"/>
</dbReference>
<sequence>AGVAERVTFNIKSALGPACSPVDPYELALVADVGNGGQVATMNAYNQKLTVVSDTRWDEQPSFAPNGRMLIFSSKRGGKQRLAIASSDGLARQFLEFSRGDALEPAWGPLLAAVLALAACSSSPRPKVQQSSGVAVGGGGGGSTTAIRRNTGGAGAGRVGQAGTGSDTGSGGLGGAQGRNGTVTGVLDAEELKTQGLNGGAGAGGTGSNAAGAGAGTAGAGAGAGAGQNGLRGAGPGGQSLTNNTLASTTPLDPSRYNGFSSVGELLSNNVIYFNYDSYEITVESRRILEAHSTFLLDNPKLVVSLEGHADERGTREYNLTLGEERAKAAQILMARRGVPNDRSSTVSWGEERPLEFACATRPTPKVEGQPNASPSTGGANTGTVDNPSRLDTDRLRTIGIGEGDPYQDTTPLNPDRYNGYSSVGELKANNVIFFDYNSYAISEQSRRVLQAHANFLVDYPELKASVEGHADERGTREYNIALGEYRAFAVRDVLSANGVSEARLEAVSWGEERPLEIGADEYSYARNRRVELNYQ</sequence>
<dbReference type="InterPro" id="IPR014169">
    <property type="entry name" value="Pal_lipo_C"/>
</dbReference>
<evidence type="ECO:0000256" key="1">
    <source>
        <dbReference type="ARBA" id="ARBA00004442"/>
    </source>
</evidence>
<dbReference type="NCBIfam" id="TIGR02802">
    <property type="entry name" value="Pal_lipo"/>
    <property type="match status" value="1"/>
</dbReference>
<evidence type="ECO:0000256" key="5">
    <source>
        <dbReference type="ARBA" id="ARBA00023139"/>
    </source>
</evidence>
<evidence type="ECO:0000256" key="8">
    <source>
        <dbReference type="ARBA" id="ARBA00023306"/>
    </source>
</evidence>
<feature type="region of interest" description="Disordered" evidence="9">
    <location>
        <begin position="363"/>
        <end position="392"/>
    </location>
</feature>
<dbReference type="AlphaFoldDB" id="A0A7R8ZSB9"/>
<keyword evidence="6" id="KW-0998">Cell outer membrane</keyword>
<feature type="region of interest" description="Disordered" evidence="9">
    <location>
        <begin position="230"/>
        <end position="253"/>
    </location>
</feature>
<dbReference type="InterPro" id="IPR011042">
    <property type="entry name" value="6-blade_b-propeller_TolB-like"/>
</dbReference>
<feature type="compositionally biased region" description="Polar residues" evidence="9">
    <location>
        <begin position="371"/>
        <end position="387"/>
    </location>
</feature>
<dbReference type="PROSITE" id="PS51123">
    <property type="entry name" value="OMPA_2"/>
    <property type="match status" value="2"/>
</dbReference>